<dbReference type="GO" id="GO:0009279">
    <property type="term" value="C:cell outer membrane"/>
    <property type="evidence" value="ECO:0007669"/>
    <property type="project" value="UniProtKB-SubCell"/>
</dbReference>
<dbReference type="Pfam" id="PF00593">
    <property type="entry name" value="TonB_dep_Rec_b-barrel"/>
    <property type="match status" value="1"/>
</dbReference>
<evidence type="ECO:0000259" key="11">
    <source>
        <dbReference type="Pfam" id="PF00593"/>
    </source>
</evidence>
<gene>
    <name evidence="13" type="ORF">DX908_02955</name>
</gene>
<evidence type="ECO:0000256" key="2">
    <source>
        <dbReference type="ARBA" id="ARBA00022448"/>
    </source>
</evidence>
<keyword evidence="13" id="KW-0675">Receptor</keyword>
<sequence>MNQNGVKMTNTFDKKSAFRAALIGGASVLAMSAAPAFAQDDDDAASDDKVIVTGSRIANPSLTGSSPITTVGAVDLSLSNTVNSEQFLNALPQTVPGFDSSSNNPGIGEATVNLRGLGAVRTLVLVNGRRYVSSNQNAGVVDLNTIPTALVERVDILTGGASATYGSEAMAGVVNFILKDDFEGIQLDTSYEMTEENDGEIFNTSLTVGGNFDNGRGNAVLNVGYTDRQSVFQGDRAEAGVTLNDVGTGFSESGSVNIPSTLVLDPSFFGGDEFNFTQALGITPPCTQEGTTLDSSMTYCTSDSFGFLFDPDGSGALPFINGGPNNTRYNYAPANYLQIPQERYNVYASATYDITPTVEAFAQAIFVSSQTEQLLAPTPVGSLTVTVNFDNPFIAGETDVLDLLQQLQDQNIASGFSSSTDSDGNGTPDAQLFTYRRTLELGGRVSDIRNDSFQLQGGLRGTLWDSWDWNLFGSFGQAETSITQTGNVDILLYQAAVANNSANIFEPNGVDPAVAAGFGVTGAIDGVTEKTEISADISGELPQLSSPWATNPTSVAFGVEYREESLSTAGTGLGPTIVGFNQAPATSGSFTVNDVFVEANVPLIEDVDLIDELVFTGAFRRSDYSTVGDVNSYAAGLSWTPTSGLRFRGQYQRAVRAPNIGELFQPQVNGFPGVSDPCSGGANGAYDGYDASTQATVMANCIADGVPSAQVGANLQVNAQIQGLFGGNPALEEEVADTYTYGVVWEPNFVDNLAITLDYYDIEIENVITTVPSQTVFDLCYVSGISSFCNNITRGPGGQVSIFNSSLQNVAALVAKGVDMSIDYSYDTAEWGTFGIYSLITYQEENSLQSLPTESPVDCVGYYGATCGEPTPEWKYNTRFDWSMGPYGARLRWQRLGEVQDDLFQDGGTPNLFVEGVDAYDQYDLTLFYTMNDNVYWQFGIENLTDEDFVIIGDASAEQSNTYPASYDTLGRTYFGRVVLSW</sequence>
<comment type="caution">
    <text evidence="13">The sequence shown here is derived from an EMBL/GenBank/DDBJ whole genome shotgun (WGS) entry which is preliminary data.</text>
</comment>
<proteinExistence type="inferred from homology"/>
<keyword evidence="3 8" id="KW-1134">Transmembrane beta strand</keyword>
<evidence type="ECO:0000259" key="12">
    <source>
        <dbReference type="Pfam" id="PF07715"/>
    </source>
</evidence>
<evidence type="ECO:0000256" key="6">
    <source>
        <dbReference type="ARBA" id="ARBA00023136"/>
    </source>
</evidence>
<dbReference type="InterPro" id="IPR036942">
    <property type="entry name" value="Beta-barrel_TonB_sf"/>
</dbReference>
<accession>A0A371RFW1</accession>
<keyword evidence="5 9" id="KW-0798">TonB box</keyword>
<keyword evidence="10" id="KW-0732">Signal</keyword>
<keyword evidence="2 8" id="KW-0813">Transport</keyword>
<feature type="domain" description="TonB-dependent receptor plug" evidence="12">
    <location>
        <begin position="67"/>
        <end position="173"/>
    </location>
</feature>
<evidence type="ECO:0000256" key="5">
    <source>
        <dbReference type="ARBA" id="ARBA00023077"/>
    </source>
</evidence>
<organism evidence="13 14">
    <name type="scientific">Parvularcula marina</name>
    <dbReference type="NCBI Taxonomy" id="2292771"/>
    <lineage>
        <taxon>Bacteria</taxon>
        <taxon>Pseudomonadati</taxon>
        <taxon>Pseudomonadota</taxon>
        <taxon>Alphaproteobacteria</taxon>
        <taxon>Parvularculales</taxon>
        <taxon>Parvularculaceae</taxon>
        <taxon>Parvularcula</taxon>
    </lineage>
</organism>
<dbReference type="InterPro" id="IPR012910">
    <property type="entry name" value="Plug_dom"/>
</dbReference>
<comment type="subcellular location">
    <subcellularLocation>
        <location evidence="1 8">Cell outer membrane</location>
        <topology evidence="1 8">Multi-pass membrane protein</topology>
    </subcellularLocation>
</comment>
<feature type="chain" id="PRO_5016654285" evidence="10">
    <location>
        <begin position="39"/>
        <end position="982"/>
    </location>
</feature>
<dbReference type="PANTHER" id="PTHR47234:SF2">
    <property type="entry name" value="TONB-DEPENDENT RECEPTOR"/>
    <property type="match status" value="1"/>
</dbReference>
<evidence type="ECO:0000256" key="7">
    <source>
        <dbReference type="ARBA" id="ARBA00023237"/>
    </source>
</evidence>
<evidence type="ECO:0000256" key="4">
    <source>
        <dbReference type="ARBA" id="ARBA00022692"/>
    </source>
</evidence>
<evidence type="ECO:0000256" key="8">
    <source>
        <dbReference type="PROSITE-ProRule" id="PRU01360"/>
    </source>
</evidence>
<keyword evidence="6 8" id="KW-0472">Membrane</keyword>
<dbReference type="Pfam" id="PF07715">
    <property type="entry name" value="Plug"/>
    <property type="match status" value="1"/>
</dbReference>
<evidence type="ECO:0000256" key="3">
    <source>
        <dbReference type="ARBA" id="ARBA00022452"/>
    </source>
</evidence>
<dbReference type="InterPro" id="IPR000531">
    <property type="entry name" value="Beta-barrel_TonB"/>
</dbReference>
<dbReference type="InterPro" id="IPR037066">
    <property type="entry name" value="Plug_dom_sf"/>
</dbReference>
<feature type="signal peptide" evidence="10">
    <location>
        <begin position="1"/>
        <end position="38"/>
    </location>
</feature>
<dbReference type="SUPFAM" id="SSF56935">
    <property type="entry name" value="Porins"/>
    <property type="match status" value="1"/>
</dbReference>
<keyword evidence="14" id="KW-1185">Reference proteome</keyword>
<dbReference type="InParanoid" id="A0A371RFW1"/>
<dbReference type="PANTHER" id="PTHR47234">
    <property type="match status" value="1"/>
</dbReference>
<keyword evidence="4 8" id="KW-0812">Transmembrane</keyword>
<evidence type="ECO:0000313" key="14">
    <source>
        <dbReference type="Proteomes" id="UP000264589"/>
    </source>
</evidence>
<evidence type="ECO:0000256" key="1">
    <source>
        <dbReference type="ARBA" id="ARBA00004571"/>
    </source>
</evidence>
<keyword evidence="7 8" id="KW-0998">Cell outer membrane</keyword>
<dbReference type="InterPro" id="IPR039426">
    <property type="entry name" value="TonB-dep_rcpt-like"/>
</dbReference>
<dbReference type="Proteomes" id="UP000264589">
    <property type="component" value="Unassembled WGS sequence"/>
</dbReference>
<feature type="domain" description="TonB-dependent receptor-like beta-barrel" evidence="11">
    <location>
        <begin position="411"/>
        <end position="944"/>
    </location>
</feature>
<protein>
    <submittedName>
        <fullName evidence="13">TonB-dependent receptor</fullName>
    </submittedName>
</protein>
<evidence type="ECO:0000313" key="13">
    <source>
        <dbReference type="EMBL" id="RFB04332.1"/>
    </source>
</evidence>
<evidence type="ECO:0000256" key="9">
    <source>
        <dbReference type="RuleBase" id="RU003357"/>
    </source>
</evidence>
<evidence type="ECO:0000256" key="10">
    <source>
        <dbReference type="SAM" id="SignalP"/>
    </source>
</evidence>
<dbReference type="PROSITE" id="PS52016">
    <property type="entry name" value="TONB_DEPENDENT_REC_3"/>
    <property type="match status" value="1"/>
</dbReference>
<name>A0A371RFW1_9PROT</name>
<dbReference type="EMBL" id="QUQO01000001">
    <property type="protein sequence ID" value="RFB04332.1"/>
    <property type="molecule type" value="Genomic_DNA"/>
</dbReference>
<dbReference type="Gene3D" id="2.40.170.20">
    <property type="entry name" value="TonB-dependent receptor, beta-barrel domain"/>
    <property type="match status" value="1"/>
</dbReference>
<reference evidence="13 14" key="1">
    <citation type="submission" date="2018-08" db="EMBL/GenBank/DDBJ databases">
        <title>Parvularcula sp. SM1705, isolated from surface water of the South Sea China.</title>
        <authorList>
            <person name="Sun L."/>
        </authorList>
    </citation>
    <scope>NUCLEOTIDE SEQUENCE [LARGE SCALE GENOMIC DNA]</scope>
    <source>
        <strain evidence="13 14">SM1705</strain>
    </source>
</reference>
<dbReference type="Gene3D" id="2.170.130.10">
    <property type="entry name" value="TonB-dependent receptor, plug domain"/>
    <property type="match status" value="1"/>
</dbReference>
<comment type="similarity">
    <text evidence="8 9">Belongs to the TonB-dependent receptor family.</text>
</comment>
<dbReference type="AlphaFoldDB" id="A0A371RFW1"/>